<evidence type="ECO:0000256" key="3">
    <source>
        <dbReference type="ARBA" id="ARBA00022692"/>
    </source>
</evidence>
<evidence type="ECO:0000256" key="4">
    <source>
        <dbReference type="ARBA" id="ARBA00022967"/>
    </source>
</evidence>
<organism evidence="8">
    <name type="scientific">marine sediment metagenome</name>
    <dbReference type="NCBI Taxonomy" id="412755"/>
    <lineage>
        <taxon>unclassified sequences</taxon>
        <taxon>metagenomes</taxon>
        <taxon>ecological metagenomes</taxon>
    </lineage>
</organism>
<proteinExistence type="predicted"/>
<evidence type="ECO:0000313" key="8">
    <source>
        <dbReference type="EMBL" id="GAF98875.1"/>
    </source>
</evidence>
<comment type="subcellular location">
    <subcellularLocation>
        <location evidence="1">Endomembrane system</location>
        <topology evidence="1">Multi-pass membrane protein</topology>
    </subcellularLocation>
</comment>
<dbReference type="AlphaFoldDB" id="X0VE93"/>
<gene>
    <name evidence="8" type="ORF">S01H1_22018</name>
</gene>
<sequence>MADKSPKDASHSEPSSLARFINGILPENPVLRLVLGICPTLAVTASMEGAVTMGLAATFVLFCSNFFVSLLKRF</sequence>
<dbReference type="Pfam" id="PF02508">
    <property type="entry name" value="Rnf-Nqr"/>
    <property type="match status" value="1"/>
</dbReference>
<evidence type="ECO:0000256" key="2">
    <source>
        <dbReference type="ARBA" id="ARBA00022448"/>
    </source>
</evidence>
<keyword evidence="3 7" id="KW-0812">Transmembrane</keyword>
<evidence type="ECO:0000256" key="6">
    <source>
        <dbReference type="ARBA" id="ARBA00023136"/>
    </source>
</evidence>
<name>X0VE93_9ZZZZ</name>
<accession>X0VE93</accession>
<evidence type="ECO:0000256" key="1">
    <source>
        <dbReference type="ARBA" id="ARBA00004127"/>
    </source>
</evidence>
<evidence type="ECO:0000256" key="7">
    <source>
        <dbReference type="SAM" id="Phobius"/>
    </source>
</evidence>
<feature type="transmembrane region" description="Helical" evidence="7">
    <location>
        <begin position="50"/>
        <end position="71"/>
    </location>
</feature>
<dbReference type="EMBL" id="BARS01012331">
    <property type="protein sequence ID" value="GAF98875.1"/>
    <property type="molecule type" value="Genomic_DNA"/>
</dbReference>
<dbReference type="GO" id="GO:0005886">
    <property type="term" value="C:plasma membrane"/>
    <property type="evidence" value="ECO:0007669"/>
    <property type="project" value="TreeGrafter"/>
</dbReference>
<keyword evidence="4" id="KW-1278">Translocase</keyword>
<dbReference type="PANTHER" id="PTHR30586">
    <property type="entry name" value="ELECTRON TRANSPORT COMPLEX PROTEIN RNFE"/>
    <property type="match status" value="1"/>
</dbReference>
<reference evidence="8" key="1">
    <citation type="journal article" date="2014" name="Front. Microbiol.">
        <title>High frequency of phylogenetically diverse reductive dehalogenase-homologous genes in deep subseafloor sedimentary metagenomes.</title>
        <authorList>
            <person name="Kawai M."/>
            <person name="Futagami T."/>
            <person name="Toyoda A."/>
            <person name="Takaki Y."/>
            <person name="Nishi S."/>
            <person name="Hori S."/>
            <person name="Arai W."/>
            <person name="Tsubouchi T."/>
            <person name="Morono Y."/>
            <person name="Uchiyama I."/>
            <person name="Ito T."/>
            <person name="Fujiyama A."/>
            <person name="Inagaki F."/>
            <person name="Takami H."/>
        </authorList>
    </citation>
    <scope>NUCLEOTIDE SEQUENCE</scope>
    <source>
        <strain evidence="8">Expedition CK06-06</strain>
    </source>
</reference>
<protein>
    <recommendedName>
        <fullName evidence="9">Electron transport complex subunit RsxE</fullName>
    </recommendedName>
</protein>
<comment type="caution">
    <text evidence="8">The sequence shown here is derived from an EMBL/GenBank/DDBJ whole genome shotgun (WGS) entry which is preliminary data.</text>
</comment>
<feature type="non-terminal residue" evidence="8">
    <location>
        <position position="74"/>
    </location>
</feature>
<evidence type="ECO:0000256" key="5">
    <source>
        <dbReference type="ARBA" id="ARBA00022989"/>
    </source>
</evidence>
<evidence type="ECO:0008006" key="9">
    <source>
        <dbReference type="Google" id="ProtNLM"/>
    </source>
</evidence>
<keyword evidence="5 7" id="KW-1133">Transmembrane helix</keyword>
<dbReference type="PANTHER" id="PTHR30586:SF0">
    <property type="entry name" value="ION-TRANSLOCATING OXIDOREDUCTASE COMPLEX SUBUNIT E"/>
    <property type="match status" value="1"/>
</dbReference>
<keyword evidence="6 7" id="KW-0472">Membrane</keyword>
<dbReference type="GO" id="GO:0012505">
    <property type="term" value="C:endomembrane system"/>
    <property type="evidence" value="ECO:0007669"/>
    <property type="project" value="UniProtKB-SubCell"/>
</dbReference>
<dbReference type="InterPro" id="IPR003667">
    <property type="entry name" value="NqrDE/RnfAE"/>
</dbReference>
<keyword evidence="2" id="KW-0813">Transport</keyword>